<keyword evidence="2" id="KW-0238">DNA-binding</keyword>
<evidence type="ECO:0000313" key="5">
    <source>
        <dbReference type="EMBL" id="CAH1194964.1"/>
    </source>
</evidence>
<dbReference type="PROSITE" id="PS50949">
    <property type="entry name" value="HTH_GNTR"/>
    <property type="match status" value="1"/>
</dbReference>
<organism evidence="5 6">
    <name type="scientific">Paenibacillus allorhizoplanae</name>
    <dbReference type="NCBI Taxonomy" id="2905648"/>
    <lineage>
        <taxon>Bacteria</taxon>
        <taxon>Bacillati</taxon>
        <taxon>Bacillota</taxon>
        <taxon>Bacilli</taxon>
        <taxon>Bacillales</taxon>
        <taxon>Paenibacillaceae</taxon>
        <taxon>Paenibacillus</taxon>
    </lineage>
</organism>
<dbReference type="PANTHER" id="PTHR43649:SF12">
    <property type="entry name" value="DIACETYLCHITOBIOSE BINDING PROTEIN DASA"/>
    <property type="match status" value="1"/>
</dbReference>
<dbReference type="InterPro" id="IPR036390">
    <property type="entry name" value="WH_DNA-bd_sf"/>
</dbReference>
<dbReference type="Pfam" id="PF00392">
    <property type="entry name" value="GntR"/>
    <property type="match status" value="1"/>
</dbReference>
<gene>
    <name evidence="5" type="ORF">PAECIP111891_00572</name>
</gene>
<evidence type="ECO:0000256" key="1">
    <source>
        <dbReference type="ARBA" id="ARBA00023015"/>
    </source>
</evidence>
<dbReference type="RefSeq" id="WP_236284421.1">
    <property type="nucleotide sequence ID" value="NZ_CAKMMW010000002.1"/>
</dbReference>
<dbReference type="SUPFAM" id="SSF53850">
    <property type="entry name" value="Periplasmic binding protein-like II"/>
    <property type="match status" value="1"/>
</dbReference>
<dbReference type="InterPro" id="IPR036388">
    <property type="entry name" value="WH-like_DNA-bd_sf"/>
</dbReference>
<protein>
    <recommendedName>
        <fullName evidence="4">HTH gntR-type domain-containing protein</fullName>
    </recommendedName>
</protein>
<sequence length="461" mass="53198">MRKKDQYCYSSLTDILREQILSGFIKKDEFLMSENELSKYYELSRSSVRKSLDLLLKEGLVVKKAGLGTFVSPNVTVRKSKRKVLRILTITPSYFVDHCLPFICETFEQQHLDVDIKLLSFPITQFWESLHKCIEMGIQPDICIITDTIFQELKSMDDFVSLDRIMDDELNRMYPKVIDGFRKDGSVKAIPVTFSGICLAYNPRMFNKYNVEAPRHGWDKEAFIKTARRLTFDTNDDGIIDNYGFSLPSTLNRWNVIAMQHGFDFHKPNKKALLDTLTFMHDMIYRQRSALVSHMQLHRVAFQSEQVAMMLTTTIELAGFGDKLPFEPKFAPMPFGDSPNTLLIANALMVHSASTERELAIQFLQTACHPDVQAKIGESRFLSVLHDINKMMWDPLDLASLHISDGQLHDAFYQHETISDTQMMQEVNQEMMLYWEGMESAEQCAKRLQKILAPRKKVASR</sequence>
<evidence type="ECO:0000256" key="2">
    <source>
        <dbReference type="ARBA" id="ARBA00023125"/>
    </source>
</evidence>
<dbReference type="InterPro" id="IPR006059">
    <property type="entry name" value="SBP"/>
</dbReference>
<keyword evidence="6" id="KW-1185">Reference proteome</keyword>
<dbReference type="EMBL" id="CAKMMW010000002">
    <property type="protein sequence ID" value="CAH1194964.1"/>
    <property type="molecule type" value="Genomic_DNA"/>
</dbReference>
<dbReference type="CDD" id="cd07377">
    <property type="entry name" value="WHTH_GntR"/>
    <property type="match status" value="1"/>
</dbReference>
<accession>A0ABM9BTX5</accession>
<dbReference type="Gene3D" id="1.10.10.10">
    <property type="entry name" value="Winged helix-like DNA-binding domain superfamily/Winged helix DNA-binding domain"/>
    <property type="match status" value="1"/>
</dbReference>
<evidence type="ECO:0000259" key="4">
    <source>
        <dbReference type="PROSITE" id="PS50949"/>
    </source>
</evidence>
<evidence type="ECO:0000256" key="3">
    <source>
        <dbReference type="ARBA" id="ARBA00023163"/>
    </source>
</evidence>
<dbReference type="SUPFAM" id="SSF46785">
    <property type="entry name" value="Winged helix' DNA-binding domain"/>
    <property type="match status" value="1"/>
</dbReference>
<feature type="domain" description="HTH gntR-type" evidence="4">
    <location>
        <begin position="6"/>
        <end position="74"/>
    </location>
</feature>
<keyword evidence="3" id="KW-0804">Transcription</keyword>
<evidence type="ECO:0000313" key="6">
    <source>
        <dbReference type="Proteomes" id="UP000838821"/>
    </source>
</evidence>
<dbReference type="Gene3D" id="3.40.190.10">
    <property type="entry name" value="Periplasmic binding protein-like II"/>
    <property type="match status" value="1"/>
</dbReference>
<dbReference type="SMART" id="SM00345">
    <property type="entry name" value="HTH_GNTR"/>
    <property type="match status" value="1"/>
</dbReference>
<dbReference type="InterPro" id="IPR050490">
    <property type="entry name" value="Bact_solute-bd_prot1"/>
</dbReference>
<proteinExistence type="predicted"/>
<dbReference type="Proteomes" id="UP000838821">
    <property type="component" value="Unassembled WGS sequence"/>
</dbReference>
<comment type="caution">
    <text evidence="5">The sequence shown here is derived from an EMBL/GenBank/DDBJ whole genome shotgun (WGS) entry which is preliminary data.</text>
</comment>
<dbReference type="PRINTS" id="PR00035">
    <property type="entry name" value="HTHGNTR"/>
</dbReference>
<reference evidence="5" key="1">
    <citation type="submission" date="2022-01" db="EMBL/GenBank/DDBJ databases">
        <authorList>
            <person name="Criscuolo A."/>
        </authorList>
    </citation>
    <scope>NUCLEOTIDE SEQUENCE</scope>
    <source>
        <strain evidence="5">CIP111891</strain>
    </source>
</reference>
<dbReference type="InterPro" id="IPR000524">
    <property type="entry name" value="Tscrpt_reg_HTH_GntR"/>
</dbReference>
<dbReference type="Pfam" id="PF13416">
    <property type="entry name" value="SBP_bac_8"/>
    <property type="match status" value="1"/>
</dbReference>
<name>A0ABM9BTX5_9BACL</name>
<dbReference type="PANTHER" id="PTHR43649">
    <property type="entry name" value="ARABINOSE-BINDING PROTEIN-RELATED"/>
    <property type="match status" value="1"/>
</dbReference>
<keyword evidence="1" id="KW-0805">Transcription regulation</keyword>